<dbReference type="InterPro" id="IPR009057">
    <property type="entry name" value="Homeodomain-like_sf"/>
</dbReference>
<keyword evidence="1" id="KW-0238">DNA-binding</keyword>
<organism evidence="3 4">
    <name type="scientific">Paenibacillus montanisoli</name>
    <dbReference type="NCBI Taxonomy" id="2081970"/>
    <lineage>
        <taxon>Bacteria</taxon>
        <taxon>Bacillati</taxon>
        <taxon>Bacillota</taxon>
        <taxon>Bacilli</taxon>
        <taxon>Bacillales</taxon>
        <taxon>Paenibacillaceae</taxon>
        <taxon>Paenibacillus</taxon>
    </lineage>
</organism>
<accession>A0A328U3F5</accession>
<dbReference type="Gene3D" id="1.10.10.60">
    <property type="entry name" value="Homeodomain-like"/>
    <property type="match status" value="1"/>
</dbReference>
<evidence type="ECO:0000256" key="1">
    <source>
        <dbReference type="ARBA" id="ARBA00023125"/>
    </source>
</evidence>
<proteinExistence type="predicted"/>
<dbReference type="GO" id="GO:0003677">
    <property type="term" value="F:DNA binding"/>
    <property type="evidence" value="ECO:0007669"/>
    <property type="project" value="UniProtKB-KW"/>
</dbReference>
<protein>
    <recommendedName>
        <fullName evidence="2">HTH tetR-type domain-containing protein</fullName>
    </recommendedName>
</protein>
<evidence type="ECO:0000313" key="4">
    <source>
        <dbReference type="Proteomes" id="UP000249260"/>
    </source>
</evidence>
<comment type="caution">
    <text evidence="3">The sequence shown here is derived from an EMBL/GenBank/DDBJ whole genome shotgun (WGS) entry which is preliminary data.</text>
</comment>
<keyword evidence="4" id="KW-1185">Reference proteome</keyword>
<dbReference type="Proteomes" id="UP000249260">
    <property type="component" value="Unassembled WGS sequence"/>
</dbReference>
<evidence type="ECO:0000313" key="3">
    <source>
        <dbReference type="EMBL" id="RAP77130.1"/>
    </source>
</evidence>
<name>A0A328U3F5_9BACL</name>
<sequence>MKKDTTRQRIIEKAEKQFIQQGIPHVQMKDIATALNLNRRTLYRYLKVFEPKVSSIGQYYSAGEETITDEHALRNQLEFELDQLLKRKKSGRALSQMISLRWMSFDSILKLIANVKLLLSRNWTNWVKIKRAA</sequence>
<feature type="domain" description="HTH tetR-type" evidence="2">
    <location>
        <begin position="10"/>
        <end position="45"/>
    </location>
</feature>
<dbReference type="EMBL" id="QLUW01000001">
    <property type="protein sequence ID" value="RAP77130.1"/>
    <property type="molecule type" value="Genomic_DNA"/>
</dbReference>
<dbReference type="RefSeq" id="WP_112880196.1">
    <property type="nucleotide sequence ID" value="NZ_QLUW01000001.1"/>
</dbReference>
<dbReference type="Pfam" id="PF00440">
    <property type="entry name" value="TetR_N"/>
    <property type="match status" value="1"/>
</dbReference>
<evidence type="ECO:0000259" key="2">
    <source>
        <dbReference type="Pfam" id="PF00440"/>
    </source>
</evidence>
<dbReference type="AlphaFoldDB" id="A0A328U3F5"/>
<dbReference type="InterPro" id="IPR001647">
    <property type="entry name" value="HTH_TetR"/>
</dbReference>
<dbReference type="SUPFAM" id="SSF46689">
    <property type="entry name" value="Homeodomain-like"/>
    <property type="match status" value="1"/>
</dbReference>
<gene>
    <name evidence="3" type="ORF">DL346_01090</name>
</gene>
<reference evidence="3 4" key="1">
    <citation type="submission" date="2018-06" db="EMBL/GenBank/DDBJ databases">
        <title>Paenibacillus montanisoli sp. nov., isolated from mountain area soil.</title>
        <authorList>
            <person name="Wu M."/>
        </authorList>
    </citation>
    <scope>NUCLEOTIDE SEQUENCE [LARGE SCALE GENOMIC DNA]</scope>
    <source>
        <strain evidence="3 4">RA17</strain>
    </source>
</reference>